<dbReference type="RefSeq" id="XP_007873605.1">
    <property type="nucleotide sequence ID" value="XM_007875414.1"/>
</dbReference>
<name>M7NMI4_PNEMU</name>
<keyword evidence="2 4" id="KW-0689">Ribosomal protein</keyword>
<dbReference type="Proteomes" id="UP000011958">
    <property type="component" value="Unassembled WGS sequence"/>
</dbReference>
<dbReference type="Gene3D" id="3.90.1030.10">
    <property type="entry name" value="Ribosomal protein L17"/>
    <property type="match status" value="1"/>
</dbReference>
<dbReference type="GeneID" id="19895338"/>
<evidence type="ECO:0000313" key="5">
    <source>
        <dbReference type="EMBL" id="EMR09883.1"/>
    </source>
</evidence>
<gene>
    <name evidence="5" type="ORF">PNEG_01644</name>
</gene>
<protein>
    <submittedName>
        <fullName evidence="5">Ribosomal protein L17</fullName>
    </submittedName>
</protein>
<dbReference type="SUPFAM" id="SSF64263">
    <property type="entry name" value="Prokaryotic ribosomal protein L17"/>
    <property type="match status" value="1"/>
</dbReference>
<dbReference type="HOGENOM" id="CLU_074407_1_2_1"/>
<dbReference type="PANTHER" id="PTHR14413">
    <property type="entry name" value="RIBOSOMAL PROTEIN L17"/>
    <property type="match status" value="1"/>
</dbReference>
<evidence type="ECO:0000256" key="1">
    <source>
        <dbReference type="ARBA" id="ARBA00008777"/>
    </source>
</evidence>
<comment type="caution">
    <text evidence="5">The sequence shown here is derived from an EMBL/GenBank/DDBJ whole genome shotgun (WGS) entry which is preliminary data.</text>
</comment>
<dbReference type="InterPro" id="IPR000456">
    <property type="entry name" value="Ribosomal_bL17"/>
</dbReference>
<dbReference type="PROSITE" id="PS01167">
    <property type="entry name" value="RIBOSOMAL_L17"/>
    <property type="match status" value="1"/>
</dbReference>
<evidence type="ECO:0000256" key="4">
    <source>
        <dbReference type="RuleBase" id="RU000660"/>
    </source>
</evidence>
<dbReference type="STRING" id="1069680.M7NMI4"/>
<proteinExistence type="inferred from homology"/>
<evidence type="ECO:0000256" key="2">
    <source>
        <dbReference type="ARBA" id="ARBA00022980"/>
    </source>
</evidence>
<dbReference type="Pfam" id="PF01196">
    <property type="entry name" value="Ribosomal_L17"/>
    <property type="match status" value="1"/>
</dbReference>
<sequence length="182" mass="21368">MPIKPLRRKLNRTPSHRRSLLRNIVSCLIIYESIETTFSKAKEAQKIADRLITYAKKGLNNPFLYKRIESIKPEKTIPKLRKIVSERFLERPGGYTRVLKLPSRKSDSAPMAVLEYIDGPKDTRFLMTVKTMINNEKLKKEISEKTMKNIKKAICFRKDGLTTFKNIKNEFYHFFNAKKEKT</sequence>
<dbReference type="InterPro" id="IPR047859">
    <property type="entry name" value="Ribosomal_bL17_CS"/>
</dbReference>
<dbReference type="eggNOG" id="KOG3280">
    <property type="taxonomic scope" value="Eukaryota"/>
</dbReference>
<dbReference type="AlphaFoldDB" id="M7NMI4"/>
<dbReference type="GO" id="GO:0003735">
    <property type="term" value="F:structural constituent of ribosome"/>
    <property type="evidence" value="ECO:0007669"/>
    <property type="project" value="InterPro"/>
</dbReference>
<dbReference type="NCBIfam" id="TIGR00059">
    <property type="entry name" value="L17"/>
    <property type="match status" value="1"/>
</dbReference>
<evidence type="ECO:0000256" key="3">
    <source>
        <dbReference type="ARBA" id="ARBA00023274"/>
    </source>
</evidence>
<keyword evidence="3 4" id="KW-0687">Ribonucleoprotein</keyword>
<dbReference type="InterPro" id="IPR036373">
    <property type="entry name" value="Ribosomal_bL17_sf"/>
</dbReference>
<dbReference type="OrthoDB" id="275000at2759"/>
<dbReference type="GO" id="GO:0005762">
    <property type="term" value="C:mitochondrial large ribosomal subunit"/>
    <property type="evidence" value="ECO:0007669"/>
    <property type="project" value="TreeGrafter"/>
</dbReference>
<keyword evidence="6" id="KW-1185">Reference proteome</keyword>
<comment type="similarity">
    <text evidence="1 4">Belongs to the bacterial ribosomal protein bL17 family.</text>
</comment>
<dbReference type="OMA" id="HIQTTYA"/>
<accession>M7NMI4</accession>
<dbReference type="EMBL" id="AFWA02000008">
    <property type="protein sequence ID" value="EMR09883.1"/>
    <property type="molecule type" value="Genomic_DNA"/>
</dbReference>
<reference evidence="6" key="1">
    <citation type="journal article" date="2016" name="Nat. Commun.">
        <title>Genome analysis of three Pneumocystis species reveals adaptation mechanisms to life exclusively in mammalian hosts.</title>
        <authorList>
            <person name="Ma L."/>
            <person name="Chen Z."/>
            <person name="Huang D.W."/>
            <person name="Kutty G."/>
            <person name="Ishihara M."/>
            <person name="Wang H."/>
            <person name="Abouelleil A."/>
            <person name="Bishop L."/>
            <person name="Davey E."/>
            <person name="Deng R."/>
            <person name="Deng X."/>
            <person name="Fan L."/>
            <person name="Fantoni G."/>
            <person name="Fitzgerald M."/>
            <person name="Gogineni E."/>
            <person name="Goldberg J.M."/>
            <person name="Handley G."/>
            <person name="Hu X."/>
            <person name="Huber C."/>
            <person name="Jiao X."/>
            <person name="Jones K."/>
            <person name="Levin J.Z."/>
            <person name="Liu Y."/>
            <person name="Macdonald P."/>
            <person name="Melnikov A."/>
            <person name="Raley C."/>
            <person name="Sassi M."/>
            <person name="Sherman B.T."/>
            <person name="Song X."/>
            <person name="Sykes S."/>
            <person name="Tran B."/>
            <person name="Walsh L."/>
            <person name="Xia Y."/>
            <person name="Yang J."/>
            <person name="Young S."/>
            <person name="Zeng Q."/>
            <person name="Zheng X."/>
            <person name="Stephens R."/>
            <person name="Nusbaum C."/>
            <person name="Birren B.W."/>
            <person name="Azadi P."/>
            <person name="Lempicki R.A."/>
            <person name="Cuomo C.A."/>
            <person name="Kovacs J.A."/>
        </authorList>
    </citation>
    <scope>NUCLEOTIDE SEQUENCE [LARGE SCALE GENOMIC DNA]</scope>
    <source>
        <strain evidence="6">B123</strain>
    </source>
</reference>
<organism evidence="5 6">
    <name type="scientific">Pneumocystis murina (strain B123)</name>
    <name type="common">Mouse pneumocystis pneumonia agent</name>
    <name type="synonym">Pneumocystis carinii f. sp. muris</name>
    <dbReference type="NCBI Taxonomy" id="1069680"/>
    <lineage>
        <taxon>Eukaryota</taxon>
        <taxon>Fungi</taxon>
        <taxon>Dikarya</taxon>
        <taxon>Ascomycota</taxon>
        <taxon>Taphrinomycotina</taxon>
        <taxon>Pneumocystomycetes</taxon>
        <taxon>Pneumocystaceae</taxon>
        <taxon>Pneumocystis</taxon>
    </lineage>
</organism>
<dbReference type="GO" id="GO:0006412">
    <property type="term" value="P:translation"/>
    <property type="evidence" value="ECO:0007669"/>
    <property type="project" value="InterPro"/>
</dbReference>
<evidence type="ECO:0000313" key="6">
    <source>
        <dbReference type="Proteomes" id="UP000011958"/>
    </source>
</evidence>
<dbReference type="PANTHER" id="PTHR14413:SF16">
    <property type="entry name" value="LARGE RIBOSOMAL SUBUNIT PROTEIN BL17M"/>
    <property type="match status" value="1"/>
</dbReference>
<dbReference type="VEuPathDB" id="FungiDB:PNEG_01644"/>